<dbReference type="GO" id="GO:0016020">
    <property type="term" value="C:membrane"/>
    <property type="evidence" value="ECO:0007669"/>
    <property type="project" value="UniProtKB-SubCell"/>
</dbReference>
<dbReference type="CDD" id="cd13952">
    <property type="entry name" value="7tm_classB"/>
    <property type="match status" value="1"/>
</dbReference>
<dbReference type="InterPro" id="IPR052808">
    <property type="entry name" value="GPCR_Mth-like"/>
</dbReference>
<reference evidence="8" key="1">
    <citation type="submission" date="2021-10" db="EMBL/GenBank/DDBJ databases">
        <title>Tropical sea cucumber genome reveals ecological adaptation and Cuvierian tubules defense mechanism.</title>
        <authorList>
            <person name="Chen T."/>
        </authorList>
    </citation>
    <scope>NUCLEOTIDE SEQUENCE</scope>
    <source>
        <strain evidence="8">Nanhai2018</strain>
        <tissue evidence="8">Muscle</tissue>
    </source>
</reference>
<feature type="transmembrane region" description="Helical" evidence="5">
    <location>
        <begin position="279"/>
        <end position="299"/>
    </location>
</feature>
<dbReference type="AlphaFoldDB" id="A0A9Q1BRZ5"/>
<sequence length="548" mass="62150">MRSITHIFPAIFIGFCFRLWSCDIVSGDQDANANRTSCLCYIACQLSDDCCTADCQHANSSCSSCLEKCLQNTHPWELKITSNAGDMEEEEGACCPETAILTLPSMAAFFKIIKHKYFINNLIPTCPSKINISLHKQLCQKSGNRSINPTVATIKCSETHCNEHFEEETIKNCEVFPELCCSARYVSEIHNLRTLDKEEFSKTEQSLKKLEKRQVEMNNTMSCHRRFSVSSDVKFLKICAKTTSVYNYIIHGFSLLSLICIVIIFILHRVFPQFRKTHGLCLLSLCAALFVTISTGRIQVLLKTIIGKLVMLLLNSLKMYTWLSVYTWQMLMSINLYQAFRRMEVNTMTKTTKVKDSHIYSVIGWCVPLPFIITGISVPGLKMCFDNGGIVVCLTNTKFIFVFTVPVACMILVGVFCIIYTLTRMKQIQSGSTNTTQNGWILPVVLRLQLLLGIPWIALIVVSVTLIDEFKINVIKVIDIVDSLQGVFIFIAFVTTKGVRFTLVERFGRKKRSDRNNLTSITSASPKLERRRYSLIETEAKKKEESML</sequence>
<evidence type="ECO:0000256" key="6">
    <source>
        <dbReference type="SAM" id="SignalP"/>
    </source>
</evidence>
<feature type="transmembrane region" description="Helical" evidence="5">
    <location>
        <begin position="245"/>
        <end position="267"/>
    </location>
</feature>
<feature type="signal peptide" evidence="6">
    <location>
        <begin position="1"/>
        <end position="27"/>
    </location>
</feature>
<name>A0A9Q1BRZ5_HOLLE</name>
<proteinExistence type="predicted"/>
<dbReference type="Proteomes" id="UP001152320">
    <property type="component" value="Chromosome 12"/>
</dbReference>
<accession>A0A9Q1BRZ5</accession>
<dbReference type="EMBL" id="JAIZAY010000012">
    <property type="protein sequence ID" value="KAJ8031521.1"/>
    <property type="molecule type" value="Genomic_DNA"/>
</dbReference>
<dbReference type="OrthoDB" id="6134459at2759"/>
<evidence type="ECO:0000259" key="7">
    <source>
        <dbReference type="PROSITE" id="PS50261"/>
    </source>
</evidence>
<evidence type="ECO:0000256" key="5">
    <source>
        <dbReference type="SAM" id="Phobius"/>
    </source>
</evidence>
<keyword evidence="9" id="KW-1185">Reference proteome</keyword>
<feature type="transmembrane region" description="Helical" evidence="5">
    <location>
        <begin position="319"/>
        <end position="337"/>
    </location>
</feature>
<keyword evidence="4 5" id="KW-0472">Membrane</keyword>
<feature type="transmembrane region" description="Helical" evidence="5">
    <location>
        <begin position="358"/>
        <end position="379"/>
    </location>
</feature>
<evidence type="ECO:0000256" key="4">
    <source>
        <dbReference type="ARBA" id="ARBA00023136"/>
    </source>
</evidence>
<dbReference type="GO" id="GO:0004888">
    <property type="term" value="F:transmembrane signaling receptor activity"/>
    <property type="evidence" value="ECO:0007669"/>
    <property type="project" value="InterPro"/>
</dbReference>
<comment type="caution">
    <text evidence="8">The sequence shown here is derived from an EMBL/GenBank/DDBJ whole genome shotgun (WGS) entry which is preliminary data.</text>
</comment>
<feature type="transmembrane region" description="Helical" evidence="5">
    <location>
        <begin position="399"/>
        <end position="423"/>
    </location>
</feature>
<evidence type="ECO:0000313" key="9">
    <source>
        <dbReference type="Proteomes" id="UP001152320"/>
    </source>
</evidence>
<feature type="domain" description="G-protein coupled receptors family 2 profile 2" evidence="7">
    <location>
        <begin position="243"/>
        <end position="497"/>
    </location>
</feature>
<keyword evidence="3 5" id="KW-1133">Transmembrane helix</keyword>
<feature type="transmembrane region" description="Helical" evidence="5">
    <location>
        <begin position="444"/>
        <end position="467"/>
    </location>
</feature>
<comment type="subcellular location">
    <subcellularLocation>
        <location evidence="1">Membrane</location>
        <topology evidence="1">Multi-pass membrane protein</topology>
    </subcellularLocation>
</comment>
<feature type="transmembrane region" description="Helical" evidence="5">
    <location>
        <begin position="487"/>
        <end position="503"/>
    </location>
</feature>
<dbReference type="GO" id="GO:0007166">
    <property type="term" value="P:cell surface receptor signaling pathway"/>
    <property type="evidence" value="ECO:0007669"/>
    <property type="project" value="InterPro"/>
</dbReference>
<evidence type="ECO:0000256" key="3">
    <source>
        <dbReference type="ARBA" id="ARBA00022989"/>
    </source>
</evidence>
<evidence type="ECO:0000256" key="2">
    <source>
        <dbReference type="ARBA" id="ARBA00022692"/>
    </source>
</evidence>
<dbReference type="InterPro" id="IPR017981">
    <property type="entry name" value="GPCR_2-like_7TM"/>
</dbReference>
<gene>
    <name evidence="8" type="ORF">HOLleu_24734</name>
</gene>
<evidence type="ECO:0000256" key="1">
    <source>
        <dbReference type="ARBA" id="ARBA00004141"/>
    </source>
</evidence>
<feature type="chain" id="PRO_5040479106" evidence="6">
    <location>
        <begin position="28"/>
        <end position="548"/>
    </location>
</feature>
<dbReference type="PANTHER" id="PTHR46953:SF1">
    <property type="entry name" value="G-PROTEIN COUPLED RECEPTOR MTH-LIKE 1-RELATED"/>
    <property type="match status" value="1"/>
</dbReference>
<dbReference type="PROSITE" id="PS50261">
    <property type="entry name" value="G_PROTEIN_RECEP_F2_4"/>
    <property type="match status" value="1"/>
</dbReference>
<evidence type="ECO:0000313" key="8">
    <source>
        <dbReference type="EMBL" id="KAJ8031521.1"/>
    </source>
</evidence>
<keyword evidence="8" id="KW-0675">Receptor</keyword>
<dbReference type="PANTHER" id="PTHR46953">
    <property type="entry name" value="G-PROTEIN COUPLED RECEPTOR MTH-LIKE 1-RELATED"/>
    <property type="match status" value="1"/>
</dbReference>
<dbReference type="Gene3D" id="1.20.1070.10">
    <property type="entry name" value="Rhodopsin 7-helix transmembrane proteins"/>
    <property type="match status" value="1"/>
</dbReference>
<protein>
    <submittedName>
        <fullName evidence="8">G-protein coupled receptor Mth2</fullName>
    </submittedName>
</protein>
<organism evidence="8 9">
    <name type="scientific">Holothuria leucospilota</name>
    <name type="common">Black long sea cucumber</name>
    <name type="synonym">Mertensiothuria leucospilota</name>
    <dbReference type="NCBI Taxonomy" id="206669"/>
    <lineage>
        <taxon>Eukaryota</taxon>
        <taxon>Metazoa</taxon>
        <taxon>Echinodermata</taxon>
        <taxon>Eleutherozoa</taxon>
        <taxon>Echinozoa</taxon>
        <taxon>Holothuroidea</taxon>
        <taxon>Aspidochirotacea</taxon>
        <taxon>Aspidochirotida</taxon>
        <taxon>Holothuriidae</taxon>
        <taxon>Holothuria</taxon>
    </lineage>
</organism>
<keyword evidence="2 5" id="KW-0812">Transmembrane</keyword>
<keyword evidence="6" id="KW-0732">Signal</keyword>